<dbReference type="EMBL" id="OCYS01000135">
    <property type="protein sequence ID" value="SON92466.1"/>
    <property type="molecule type" value="Genomic_DNA"/>
</dbReference>
<proteinExistence type="predicted"/>
<name>A0AB38E4S9_XANCH</name>
<sequence length="67" mass="7126">MARSGLGWATRTVYIKRLLCMNMGGAPWLAPGNYDHLGSGQKRGALAFGGMPAGYASDAGRRCRPAR</sequence>
<reference evidence="1 2" key="1">
    <citation type="submission" date="2017-10" db="EMBL/GenBank/DDBJ databases">
        <authorList>
            <person name="Regsiter A."/>
            <person name="William W."/>
        </authorList>
    </citation>
    <scope>NUCLEOTIDE SEQUENCE [LARGE SCALE GENOMIC DNA]</scope>
    <source>
        <strain evidence="1 2">CFBP7430</strain>
    </source>
</reference>
<accession>A0AB38E4S9</accession>
<dbReference type="Proteomes" id="UP000234166">
    <property type="component" value="Unassembled WGS sequence"/>
</dbReference>
<evidence type="ECO:0000313" key="1">
    <source>
        <dbReference type="EMBL" id="SON92466.1"/>
    </source>
</evidence>
<evidence type="ECO:0000313" key="2">
    <source>
        <dbReference type="Proteomes" id="UP000234166"/>
    </source>
</evidence>
<organism evidence="1 2">
    <name type="scientific">Xanthomonas campestris pv. phaseoli</name>
    <dbReference type="NCBI Taxonomy" id="317013"/>
    <lineage>
        <taxon>Bacteria</taxon>
        <taxon>Pseudomonadati</taxon>
        <taxon>Pseudomonadota</taxon>
        <taxon>Gammaproteobacteria</taxon>
        <taxon>Lysobacterales</taxon>
        <taxon>Lysobacteraceae</taxon>
        <taxon>Xanthomonas</taxon>
    </lineage>
</organism>
<protein>
    <submittedName>
        <fullName evidence="1">Uncharacterized protein</fullName>
    </submittedName>
</protein>
<dbReference type="AlphaFoldDB" id="A0AB38E4S9"/>
<gene>
    <name evidence="1" type="ORF">XAP7430_770024</name>
</gene>
<comment type="caution">
    <text evidence="1">The sequence shown here is derived from an EMBL/GenBank/DDBJ whole genome shotgun (WGS) entry which is preliminary data.</text>
</comment>